<comment type="similarity">
    <text evidence="1">Belongs to the universal ribosomal protein uS9 family.</text>
</comment>
<dbReference type="InterPro" id="IPR014721">
    <property type="entry name" value="Ribsml_uS5_D2-typ_fold_subgr"/>
</dbReference>
<dbReference type="Proteomes" id="UP001642520">
    <property type="component" value="Unassembled WGS sequence"/>
</dbReference>
<evidence type="ECO:0000256" key="3">
    <source>
        <dbReference type="ARBA" id="ARBA00023274"/>
    </source>
</evidence>
<evidence type="ECO:0000313" key="4">
    <source>
        <dbReference type="EMBL" id="CAL7948253.1"/>
    </source>
</evidence>
<evidence type="ECO:0000313" key="5">
    <source>
        <dbReference type="Proteomes" id="UP001642520"/>
    </source>
</evidence>
<dbReference type="PANTHER" id="PTHR21569:SF1">
    <property type="entry name" value="SMALL RIBOSOMAL SUBUNIT PROTEIN US9M"/>
    <property type="match status" value="1"/>
</dbReference>
<dbReference type="EMBL" id="CAXAJV020001299">
    <property type="protein sequence ID" value="CAL7948253.1"/>
    <property type="molecule type" value="Genomic_DNA"/>
</dbReference>
<keyword evidence="3" id="KW-0687">Ribonucleoprotein</keyword>
<evidence type="ECO:0000256" key="2">
    <source>
        <dbReference type="ARBA" id="ARBA00022980"/>
    </source>
</evidence>
<sequence>MAVSMVTRFVKVRNVMNINNFSAVGNVAPIIQRLDVISKPYCTKFIDHNNMKSIPLVSQKKTRNKLNKAVAAYMQRSKDYKQFIENQIAEYNIGKRHLANMMGEDPDKFTQADINRSIRYLFPSGLYDKDARPVMLHPDKLYASKKEAEFDETGRPYHYLFYTTKPNFYEILHNIAGSCNYLNELEDKKLESRMLPTPQDKIDFTGLKWISKRALENATLEKLTDADYTYFIKSIDRLRDHPFSCHVASFIMKYASKLVDISSNAKIPEPEYDENKRPFILVDKCMRKSSRGTVKVIGNGSGKITINGQDITYFEDIQCREQIIFPLIFTNMCDKVDVEATVNGGGPTGQAGVIRWGIAMALRSFIDVEMVEKMRLAGLLTYDWRRRERKKWGQEGARRKFTWKKR</sequence>
<protein>
    <recommendedName>
        <fullName evidence="6">28S ribosomal protein S9, mitochondrial</fullName>
    </recommendedName>
</protein>
<name>A0ABP1P4P9_XYLVO</name>
<evidence type="ECO:0000256" key="1">
    <source>
        <dbReference type="ARBA" id="ARBA00005251"/>
    </source>
</evidence>
<dbReference type="PANTHER" id="PTHR21569">
    <property type="entry name" value="RIBOSOMAL PROTEIN S9"/>
    <property type="match status" value="1"/>
</dbReference>
<evidence type="ECO:0008006" key="6">
    <source>
        <dbReference type="Google" id="ProtNLM"/>
    </source>
</evidence>
<proteinExistence type="inferred from homology"/>
<dbReference type="Gene3D" id="3.30.230.10">
    <property type="match status" value="1"/>
</dbReference>
<dbReference type="InterPro" id="IPR000754">
    <property type="entry name" value="Ribosomal_uS9"/>
</dbReference>
<dbReference type="SUPFAM" id="SSF54211">
    <property type="entry name" value="Ribosomal protein S5 domain 2-like"/>
    <property type="match status" value="1"/>
</dbReference>
<reference evidence="4 5" key="1">
    <citation type="submission" date="2024-08" db="EMBL/GenBank/DDBJ databases">
        <authorList>
            <person name="Will J Nash"/>
            <person name="Angela Man"/>
            <person name="Seanna McTaggart"/>
            <person name="Kendall Baker"/>
            <person name="Tom Barker"/>
            <person name="Leah Catchpole"/>
            <person name="Alex Durrant"/>
            <person name="Karim Gharbi"/>
            <person name="Naomi Irish"/>
            <person name="Gemy Kaithakottil"/>
            <person name="Debby Ku"/>
            <person name="Aaliyah Providence"/>
            <person name="Felix Shaw"/>
            <person name="David Swarbreck"/>
            <person name="Chris Watkins"/>
            <person name="Ann M. McCartney"/>
            <person name="Giulio Formenti"/>
            <person name="Alice Mouton"/>
            <person name="Noel Vella"/>
            <person name="Bjorn M von Reumont"/>
            <person name="Adriana Vella"/>
            <person name="Wilfried Haerty"/>
        </authorList>
    </citation>
    <scope>NUCLEOTIDE SEQUENCE [LARGE SCALE GENOMIC DNA]</scope>
</reference>
<gene>
    <name evidence="4" type="ORF">XYLVIOL_LOCUS8746</name>
</gene>
<dbReference type="InterPro" id="IPR020568">
    <property type="entry name" value="Ribosomal_Su5_D2-typ_SF"/>
</dbReference>
<comment type="caution">
    <text evidence="4">The sequence shown here is derived from an EMBL/GenBank/DDBJ whole genome shotgun (WGS) entry which is preliminary data.</text>
</comment>
<keyword evidence="5" id="KW-1185">Reference proteome</keyword>
<keyword evidence="2" id="KW-0689">Ribosomal protein</keyword>
<accession>A0ABP1P4P9</accession>
<dbReference type="Pfam" id="PF00380">
    <property type="entry name" value="Ribosomal_S9"/>
    <property type="match status" value="1"/>
</dbReference>
<organism evidence="4 5">
    <name type="scientific">Xylocopa violacea</name>
    <name type="common">Violet carpenter bee</name>
    <name type="synonym">Apis violacea</name>
    <dbReference type="NCBI Taxonomy" id="135666"/>
    <lineage>
        <taxon>Eukaryota</taxon>
        <taxon>Metazoa</taxon>
        <taxon>Ecdysozoa</taxon>
        <taxon>Arthropoda</taxon>
        <taxon>Hexapoda</taxon>
        <taxon>Insecta</taxon>
        <taxon>Pterygota</taxon>
        <taxon>Neoptera</taxon>
        <taxon>Endopterygota</taxon>
        <taxon>Hymenoptera</taxon>
        <taxon>Apocrita</taxon>
        <taxon>Aculeata</taxon>
        <taxon>Apoidea</taxon>
        <taxon>Anthophila</taxon>
        <taxon>Apidae</taxon>
        <taxon>Xylocopa</taxon>
        <taxon>Xylocopa</taxon>
    </lineage>
</organism>